<dbReference type="AlphaFoldDB" id="A0A955L9Y5"/>
<dbReference type="GO" id="GO:0051287">
    <property type="term" value="F:NAD binding"/>
    <property type="evidence" value="ECO:0007669"/>
    <property type="project" value="InterPro"/>
</dbReference>
<dbReference type="Pfam" id="PF03721">
    <property type="entry name" value="UDPG_MGDP_dh_N"/>
    <property type="match status" value="1"/>
</dbReference>
<comment type="similarity">
    <text evidence="1">Belongs to the UDP-glucose/GDP-mannose dehydrogenase family.</text>
</comment>
<dbReference type="GO" id="GO:0016616">
    <property type="term" value="F:oxidoreductase activity, acting on the CH-OH group of donors, NAD or NADP as acceptor"/>
    <property type="evidence" value="ECO:0007669"/>
    <property type="project" value="InterPro"/>
</dbReference>
<protein>
    <submittedName>
        <fullName evidence="3">Nucleotide sugar dehydrogenase</fullName>
    </submittedName>
</protein>
<dbReference type="PANTHER" id="PTHR43491">
    <property type="entry name" value="UDP-N-ACETYL-D-MANNOSAMINE DEHYDROGENASE"/>
    <property type="match status" value="1"/>
</dbReference>
<reference evidence="3" key="1">
    <citation type="submission" date="2020-04" db="EMBL/GenBank/DDBJ databases">
        <authorList>
            <person name="Zhang T."/>
        </authorList>
    </citation>
    <scope>NUCLEOTIDE SEQUENCE</scope>
    <source>
        <strain evidence="3">HKST-UBA11</strain>
    </source>
</reference>
<feature type="non-terminal residue" evidence="3">
    <location>
        <position position="97"/>
    </location>
</feature>
<reference evidence="3" key="2">
    <citation type="journal article" date="2021" name="Microbiome">
        <title>Successional dynamics and alternative stable states in a saline activated sludge microbial community over 9 years.</title>
        <authorList>
            <person name="Wang Y."/>
            <person name="Ye J."/>
            <person name="Ju F."/>
            <person name="Liu L."/>
            <person name="Boyd J.A."/>
            <person name="Deng Y."/>
            <person name="Parks D.H."/>
            <person name="Jiang X."/>
            <person name="Yin X."/>
            <person name="Woodcroft B.J."/>
            <person name="Tyson G.W."/>
            <person name="Hugenholtz P."/>
            <person name="Polz M.F."/>
            <person name="Zhang T."/>
        </authorList>
    </citation>
    <scope>NUCLEOTIDE SEQUENCE</scope>
    <source>
        <strain evidence="3">HKST-UBA11</strain>
    </source>
</reference>
<dbReference type="InterPro" id="IPR036291">
    <property type="entry name" value="NAD(P)-bd_dom_sf"/>
</dbReference>
<proteinExistence type="inferred from homology"/>
<gene>
    <name evidence="3" type="ORF">KC717_06285</name>
</gene>
<evidence type="ECO:0000313" key="3">
    <source>
        <dbReference type="EMBL" id="MCA9386226.1"/>
    </source>
</evidence>
<comment type="caution">
    <text evidence="3">The sequence shown here is derived from an EMBL/GenBank/DDBJ whole genome shotgun (WGS) entry which is preliminary data.</text>
</comment>
<evidence type="ECO:0000256" key="1">
    <source>
        <dbReference type="ARBA" id="ARBA00006601"/>
    </source>
</evidence>
<feature type="domain" description="UDP-glucose/GDP-mannose dehydrogenase N-terminal" evidence="2">
    <location>
        <begin position="14"/>
        <end position="97"/>
    </location>
</feature>
<accession>A0A955L9Y5</accession>
<dbReference type="GO" id="GO:0000271">
    <property type="term" value="P:polysaccharide biosynthetic process"/>
    <property type="evidence" value="ECO:0007669"/>
    <property type="project" value="InterPro"/>
</dbReference>
<dbReference type="Gene3D" id="3.40.50.720">
    <property type="entry name" value="NAD(P)-binding Rossmann-like Domain"/>
    <property type="match status" value="1"/>
</dbReference>
<dbReference type="GO" id="GO:0016628">
    <property type="term" value="F:oxidoreductase activity, acting on the CH-CH group of donors, NAD or NADP as acceptor"/>
    <property type="evidence" value="ECO:0007669"/>
    <property type="project" value="InterPro"/>
</dbReference>
<dbReference type="Proteomes" id="UP000754563">
    <property type="component" value="Unassembled WGS sequence"/>
</dbReference>
<name>A0A955L9Y5_9BACT</name>
<dbReference type="InterPro" id="IPR028359">
    <property type="entry name" value="UDP_ManNAc/GlcNAc_DH"/>
</dbReference>
<dbReference type="EMBL" id="JAGQLH010000102">
    <property type="protein sequence ID" value="MCA9386226.1"/>
    <property type="molecule type" value="Genomic_DNA"/>
</dbReference>
<evidence type="ECO:0000259" key="2">
    <source>
        <dbReference type="Pfam" id="PF03721"/>
    </source>
</evidence>
<dbReference type="PANTHER" id="PTHR43491:SF2">
    <property type="entry name" value="UDP-N-ACETYL-D-MANNOSAMINE DEHYDROGENASE"/>
    <property type="match status" value="1"/>
</dbReference>
<sequence>MDDKHLMNSKVVKKKIAVIGLGYVGLPLACAIAKSKKYSVVGFDIDEEKTSQISNRICPIDDEICARDLKEVVLDVSSDIEIIKESDYFILCVPTPV</sequence>
<organism evidence="3 4">
    <name type="scientific">Candidatus Dojkabacteria bacterium</name>
    <dbReference type="NCBI Taxonomy" id="2099670"/>
    <lineage>
        <taxon>Bacteria</taxon>
        <taxon>Candidatus Dojkabacteria</taxon>
    </lineage>
</organism>
<dbReference type="SUPFAM" id="SSF51735">
    <property type="entry name" value="NAD(P)-binding Rossmann-fold domains"/>
    <property type="match status" value="1"/>
</dbReference>
<evidence type="ECO:0000313" key="4">
    <source>
        <dbReference type="Proteomes" id="UP000754563"/>
    </source>
</evidence>
<dbReference type="InterPro" id="IPR001732">
    <property type="entry name" value="UDP-Glc/GDP-Man_DH_N"/>
</dbReference>